<evidence type="ECO:0000313" key="3">
    <source>
        <dbReference type="EMBL" id="RTR25365.1"/>
    </source>
</evidence>
<name>A0A431VQB9_9DEIO</name>
<proteinExistence type="predicted"/>
<keyword evidence="4" id="KW-1185">Reference proteome</keyword>
<reference evidence="3 4" key="1">
    <citation type="submission" date="2018-12" db="EMBL/GenBank/DDBJ databases">
        <title>Deinococcus radiophilus ATCC 27603 genome sequencing and assembly.</title>
        <authorList>
            <person name="Maclea K.S."/>
            <person name="Maynard C.R."/>
        </authorList>
    </citation>
    <scope>NUCLEOTIDE SEQUENCE [LARGE SCALE GENOMIC DNA]</scope>
    <source>
        <strain evidence="3 4">ATCC 27603</strain>
    </source>
</reference>
<evidence type="ECO:0000256" key="1">
    <source>
        <dbReference type="SAM" id="MobiDB-lite"/>
    </source>
</evidence>
<comment type="caution">
    <text evidence="3">The sequence shown here is derived from an EMBL/GenBank/DDBJ whole genome shotgun (WGS) entry which is preliminary data.</text>
</comment>
<organism evidence="3 4">
    <name type="scientific">Deinococcus radiophilus</name>
    <dbReference type="NCBI Taxonomy" id="32062"/>
    <lineage>
        <taxon>Bacteria</taxon>
        <taxon>Thermotogati</taxon>
        <taxon>Deinococcota</taxon>
        <taxon>Deinococci</taxon>
        <taxon>Deinococcales</taxon>
        <taxon>Deinococcaceae</taxon>
        <taxon>Deinococcus</taxon>
    </lineage>
</organism>
<dbReference type="AlphaFoldDB" id="A0A431VQB9"/>
<dbReference type="OrthoDB" id="120660at2"/>
<protein>
    <submittedName>
        <fullName evidence="3">DUF1990 domain-containing protein</fullName>
    </submittedName>
</protein>
<accession>A0A431VQB9</accession>
<gene>
    <name evidence="3" type="ORF">EJ104_11115</name>
</gene>
<dbReference type="InterPro" id="IPR018960">
    <property type="entry name" value="DUF1990"/>
</dbReference>
<feature type="domain" description="DUF1990" evidence="2">
    <location>
        <begin position="47"/>
        <end position="210"/>
    </location>
</feature>
<evidence type="ECO:0000313" key="4">
    <source>
        <dbReference type="Proteomes" id="UP000277766"/>
    </source>
</evidence>
<sequence>MRARFLPRRTPQEQREWLYERQKYRLDQYVDVGPNFDPTRLSEYTSATGWHVDDYEQDLMPESPGAPWPEGSFHAAQQVLRNYSFPPPDLITGIFTPDTPLEERVMVLRGRFLLFTFWFGVKVTGVVDEQRQRPDGLTEQVWGYSYQTLEGHYEQGQIDFTVHKVLETGQVTFRIHAVSRTGHISNLIYRIGFRVFGRYLQRRFAFQSMRRLKEQVGEMLRTGALAPAPSETPPHRPAEGELPDEVQDQLTEQGHGEKGG</sequence>
<dbReference type="Pfam" id="PF09348">
    <property type="entry name" value="DUF1990"/>
    <property type="match status" value="1"/>
</dbReference>
<evidence type="ECO:0000259" key="2">
    <source>
        <dbReference type="Pfam" id="PF09348"/>
    </source>
</evidence>
<dbReference type="EMBL" id="RXPE01000029">
    <property type="protein sequence ID" value="RTR25365.1"/>
    <property type="molecule type" value="Genomic_DNA"/>
</dbReference>
<feature type="region of interest" description="Disordered" evidence="1">
    <location>
        <begin position="224"/>
        <end position="260"/>
    </location>
</feature>
<dbReference type="RefSeq" id="WP_126352838.1">
    <property type="nucleotide sequence ID" value="NZ_CP086381.1"/>
</dbReference>
<dbReference type="Proteomes" id="UP000277766">
    <property type="component" value="Unassembled WGS sequence"/>
</dbReference>